<keyword evidence="4" id="KW-1185">Reference proteome</keyword>
<evidence type="ECO:0000313" key="4">
    <source>
        <dbReference type="Proteomes" id="UP000198284"/>
    </source>
</evidence>
<gene>
    <name evidence="3" type="ORF">SAMN06265795_11453</name>
</gene>
<name>A0A239K0A6_9BURK</name>
<dbReference type="AlphaFoldDB" id="A0A239K0A6"/>
<keyword evidence="2" id="KW-0472">Membrane</keyword>
<dbReference type="Proteomes" id="UP000198284">
    <property type="component" value="Unassembled WGS sequence"/>
</dbReference>
<feature type="transmembrane region" description="Helical" evidence="2">
    <location>
        <begin position="49"/>
        <end position="69"/>
    </location>
</feature>
<feature type="region of interest" description="Disordered" evidence="1">
    <location>
        <begin position="1"/>
        <end position="31"/>
    </location>
</feature>
<evidence type="ECO:0000313" key="3">
    <source>
        <dbReference type="EMBL" id="SNT11103.1"/>
    </source>
</evidence>
<evidence type="ECO:0000256" key="2">
    <source>
        <dbReference type="SAM" id="Phobius"/>
    </source>
</evidence>
<keyword evidence="2" id="KW-0812">Transmembrane</keyword>
<organism evidence="3 4">
    <name type="scientific">Noviherbaspirillum humi</name>
    <dbReference type="NCBI Taxonomy" id="1688639"/>
    <lineage>
        <taxon>Bacteria</taxon>
        <taxon>Pseudomonadati</taxon>
        <taxon>Pseudomonadota</taxon>
        <taxon>Betaproteobacteria</taxon>
        <taxon>Burkholderiales</taxon>
        <taxon>Oxalobacteraceae</taxon>
        <taxon>Noviherbaspirillum</taxon>
    </lineage>
</organism>
<evidence type="ECO:0000256" key="1">
    <source>
        <dbReference type="SAM" id="MobiDB-lite"/>
    </source>
</evidence>
<feature type="compositionally biased region" description="Polar residues" evidence="1">
    <location>
        <begin position="1"/>
        <end position="14"/>
    </location>
</feature>
<proteinExistence type="predicted"/>
<accession>A0A239K0A6</accession>
<dbReference type="RefSeq" id="WP_143131345.1">
    <property type="nucleotide sequence ID" value="NZ_FZOT01000014.1"/>
</dbReference>
<reference evidence="3 4" key="1">
    <citation type="submission" date="2017-06" db="EMBL/GenBank/DDBJ databases">
        <authorList>
            <person name="Kim H.J."/>
            <person name="Triplett B.A."/>
        </authorList>
    </citation>
    <scope>NUCLEOTIDE SEQUENCE [LARGE SCALE GENOMIC DNA]</scope>
    <source>
        <strain evidence="3 4">U15</strain>
    </source>
</reference>
<protein>
    <submittedName>
        <fullName evidence="3">Uncharacterized protein</fullName>
    </submittedName>
</protein>
<keyword evidence="2" id="KW-1133">Transmembrane helix</keyword>
<sequence length="309" mass="33693">MSFVSASPNTTPAISSSSTLPSTSLPSPSPSQTVAFVDETAELARTGAWLLQTMVGLGLAVGGLFAYLANRFKQKPPRTLDDFNRTVLQGDPSKLPERVDKLVAKLSVNPVIKRNVATLGEQFKQALNTGDQAKAKEILSVLCVLETGHTPTVTMDAFLGRALQAFKEKQIGAIRQCILEIVPKETTETNDRFDLKLTAISGNEADPSATAHLNTTATTTSYKIRDITKPYSINNRVKLNEVSHKIETEPANPVILHVNMQAKRDPAKGLYDEEKIESGGACIFPEGTMYSTPRKVVKTWSPVPRDRKD</sequence>
<dbReference type="EMBL" id="FZOT01000014">
    <property type="protein sequence ID" value="SNT11103.1"/>
    <property type="molecule type" value="Genomic_DNA"/>
</dbReference>
<feature type="compositionally biased region" description="Low complexity" evidence="1">
    <location>
        <begin position="15"/>
        <end position="26"/>
    </location>
</feature>